<dbReference type="GO" id="GO:0016887">
    <property type="term" value="F:ATP hydrolysis activity"/>
    <property type="evidence" value="ECO:0007669"/>
    <property type="project" value="InterPro"/>
</dbReference>
<dbReference type="EMBL" id="CP054051">
    <property type="protein sequence ID" value="QKJ28064.1"/>
    <property type="molecule type" value="Genomic_DNA"/>
</dbReference>
<evidence type="ECO:0000313" key="3">
    <source>
        <dbReference type="EMBL" id="QKJ28064.1"/>
    </source>
</evidence>
<sequence length="339" mass="38846">MSINNYSRSLEIQTRNLFGEYLDDESINEICYNGDGAIWTQNNKGLWTEHQRNISFEQIMAFSIALASYKEDTLKNNKPVLSATLNTGERVQVVIPPVTKKFRISVTIRKPSRVRYTMEDYKKQGMFDNAIRSDEKMSNSEEKNLINLFEKKEWDSFLLEAIRQGKNIVIAGATGSGKTTFMKSLIDYIPDKERIITIEDTEEISFYNHKNYVQLFYPSEAKESDPITSTTLLKSSLRMKPDRILLAELRGAEAYEYLNILNSGHGGSITSIHAGGIEQAFYRLSSMVELNSQVQNIPFEVIKKSLQLVIDVIIHIENIDGIRHFGEVYYKGFNDGKYQ</sequence>
<proteinExistence type="inferred from homology"/>
<dbReference type="RefSeq" id="WP_024774493.1">
    <property type="nucleotide sequence ID" value="NZ_CP043857.1"/>
</dbReference>
<dbReference type="GO" id="GO:0044097">
    <property type="term" value="P:secretion by the type IV secretion system"/>
    <property type="evidence" value="ECO:0007669"/>
    <property type="project" value="InterPro"/>
</dbReference>
<dbReference type="Gene3D" id="3.30.450.90">
    <property type="match status" value="1"/>
</dbReference>
<dbReference type="Gene3D" id="3.40.50.300">
    <property type="entry name" value="P-loop containing nucleotide triphosphate hydrolases"/>
    <property type="match status" value="1"/>
</dbReference>
<dbReference type="InterPro" id="IPR027417">
    <property type="entry name" value="P-loop_NTPase"/>
</dbReference>
<dbReference type="CDD" id="cd01130">
    <property type="entry name" value="VirB11-like_ATPase"/>
    <property type="match status" value="1"/>
</dbReference>
<gene>
    <name evidence="3" type="ORF">ACBT_2182</name>
</gene>
<organism evidence="3 4">
    <name type="scientific">Aliarcobacter cibarius</name>
    <dbReference type="NCBI Taxonomy" id="255507"/>
    <lineage>
        <taxon>Bacteria</taxon>
        <taxon>Pseudomonadati</taxon>
        <taxon>Campylobacterota</taxon>
        <taxon>Epsilonproteobacteria</taxon>
        <taxon>Campylobacterales</taxon>
        <taxon>Arcobacteraceae</taxon>
        <taxon>Aliarcobacter</taxon>
    </lineage>
</organism>
<feature type="domain" description="Bacterial type II secretion system protein E" evidence="2">
    <location>
        <begin position="144"/>
        <end position="310"/>
    </location>
</feature>
<evidence type="ECO:0000256" key="1">
    <source>
        <dbReference type="ARBA" id="ARBA00006611"/>
    </source>
</evidence>
<dbReference type="InterPro" id="IPR001482">
    <property type="entry name" value="T2SS/T4SS_dom"/>
</dbReference>
<dbReference type="KEGG" id="acib:ACBT_2182"/>
<protein>
    <submittedName>
        <fullName evidence="3">P-type type IV conjugative transfer system ATPase TrbB/VirB11</fullName>
    </submittedName>
</protein>
<dbReference type="GO" id="GO:0043684">
    <property type="term" value="C:type IV secretion system complex"/>
    <property type="evidence" value="ECO:0007669"/>
    <property type="project" value="InterPro"/>
</dbReference>
<dbReference type="InterPro" id="IPR050921">
    <property type="entry name" value="T4SS_GSP_E_ATPase"/>
</dbReference>
<dbReference type="PANTHER" id="PTHR30486">
    <property type="entry name" value="TWITCHING MOTILITY PROTEIN PILT"/>
    <property type="match status" value="1"/>
</dbReference>
<evidence type="ECO:0000259" key="2">
    <source>
        <dbReference type="Pfam" id="PF00437"/>
    </source>
</evidence>
<dbReference type="SUPFAM" id="SSF52540">
    <property type="entry name" value="P-loop containing nucleoside triphosphate hydrolases"/>
    <property type="match status" value="1"/>
</dbReference>
<name>A0A5J6RMH3_9BACT</name>
<accession>A0A5J6RMH3</accession>
<dbReference type="NCBIfam" id="TIGR02788">
    <property type="entry name" value="VirB11"/>
    <property type="match status" value="1"/>
</dbReference>
<reference evidence="3 4" key="1">
    <citation type="submission" date="2020-05" db="EMBL/GenBank/DDBJ databases">
        <title>Complete genome sequencing of Campylobacter and Arcobacter type strains.</title>
        <authorList>
            <person name="Miller W.G."/>
            <person name="Yee E."/>
        </authorList>
    </citation>
    <scope>NUCLEOTIDE SEQUENCE [LARGE SCALE GENOMIC DNA]</scope>
    <source>
        <strain evidence="3 4">LMG 21996</strain>
    </source>
</reference>
<evidence type="ECO:0000313" key="4">
    <source>
        <dbReference type="Proteomes" id="UP000509513"/>
    </source>
</evidence>
<dbReference type="Pfam" id="PF00437">
    <property type="entry name" value="T2SSE"/>
    <property type="match status" value="1"/>
</dbReference>
<dbReference type="AlphaFoldDB" id="A0A5J6RMH3"/>
<dbReference type="InterPro" id="IPR014155">
    <property type="entry name" value="VirB11"/>
</dbReference>
<dbReference type="PANTHER" id="PTHR30486:SF6">
    <property type="entry name" value="TYPE IV PILUS RETRACTATION ATPASE PILT"/>
    <property type="match status" value="1"/>
</dbReference>
<dbReference type="Proteomes" id="UP000509513">
    <property type="component" value="Chromosome"/>
</dbReference>
<comment type="similarity">
    <text evidence="1">Belongs to the GSP E family.</text>
</comment>